<protein>
    <submittedName>
        <fullName evidence="2">Uncharacterized protein</fullName>
    </submittedName>
</protein>
<feature type="region of interest" description="Disordered" evidence="1">
    <location>
        <begin position="1"/>
        <end position="22"/>
    </location>
</feature>
<dbReference type="EMBL" id="JAGDFL010000233">
    <property type="protein sequence ID" value="KAG7394966.1"/>
    <property type="molecule type" value="Genomic_DNA"/>
</dbReference>
<proteinExistence type="predicted"/>
<feature type="region of interest" description="Disordered" evidence="1">
    <location>
        <begin position="78"/>
        <end position="103"/>
    </location>
</feature>
<dbReference type="AlphaFoldDB" id="A0A8T1WNI7"/>
<evidence type="ECO:0000313" key="2">
    <source>
        <dbReference type="EMBL" id="KAG7394966.1"/>
    </source>
</evidence>
<comment type="caution">
    <text evidence="2">The sequence shown here is derived from an EMBL/GenBank/DDBJ whole genome shotgun (WGS) entry which is preliminary data.</text>
</comment>
<feature type="compositionally biased region" description="Basic residues" evidence="1">
    <location>
        <begin position="91"/>
        <end position="102"/>
    </location>
</feature>
<sequence length="221" mass="25260">MDQTQRYEPAADIGLPPSHKRSFSELEVKQLDESLGTMDSLEPYAPALSPDAPDAAELLVEPDCMLLDEEIWKAAPVSASGNHAATSPKPPPHKHARRASKKQVHELQAMVDEMQVQVNGAAAEIHQLALLVSQFVVKRKQEKEQQMRHKTEQQKQDAEEQLFRQREMNTDISTQQQILQAQIKMEHEQFLREQRRCQIQMQKHQRLESLPPALKQGSYLC</sequence>
<accession>A0A8T1WNI7</accession>
<evidence type="ECO:0000313" key="3">
    <source>
        <dbReference type="Proteomes" id="UP000693981"/>
    </source>
</evidence>
<dbReference type="Proteomes" id="UP000693981">
    <property type="component" value="Unassembled WGS sequence"/>
</dbReference>
<evidence type="ECO:0000256" key="1">
    <source>
        <dbReference type="SAM" id="MobiDB-lite"/>
    </source>
</evidence>
<keyword evidence="3" id="KW-1185">Reference proteome</keyword>
<dbReference type="OrthoDB" id="129926at2759"/>
<reference evidence="2" key="1">
    <citation type="submission" date="2021-02" db="EMBL/GenBank/DDBJ databases">
        <authorList>
            <person name="Palmer J.M."/>
        </authorList>
    </citation>
    <scope>NUCLEOTIDE SEQUENCE</scope>
    <source>
        <strain evidence="2">SCRP23</strain>
    </source>
</reference>
<name>A0A8T1WNI7_9STRA</name>
<organism evidence="2 3">
    <name type="scientific">Phytophthora boehmeriae</name>
    <dbReference type="NCBI Taxonomy" id="109152"/>
    <lineage>
        <taxon>Eukaryota</taxon>
        <taxon>Sar</taxon>
        <taxon>Stramenopiles</taxon>
        <taxon>Oomycota</taxon>
        <taxon>Peronosporomycetes</taxon>
        <taxon>Peronosporales</taxon>
        <taxon>Peronosporaceae</taxon>
        <taxon>Phytophthora</taxon>
    </lineage>
</organism>
<gene>
    <name evidence="2" type="ORF">PHYBOEH_004407</name>
</gene>